<keyword evidence="3" id="KW-1185">Reference proteome</keyword>
<dbReference type="InParanoid" id="B0DDJ7"/>
<evidence type="ECO:0000313" key="3">
    <source>
        <dbReference type="Proteomes" id="UP000001194"/>
    </source>
</evidence>
<proteinExistence type="predicted"/>
<protein>
    <submittedName>
        <fullName evidence="2">Predicted protein</fullName>
    </submittedName>
</protein>
<dbReference type="KEGG" id="lbc:LACBIDRAFT_170165"/>
<evidence type="ECO:0000313" key="1">
    <source>
        <dbReference type="EMBL" id="EDR03627.1"/>
    </source>
</evidence>
<dbReference type="EMBL" id="DS547123">
    <property type="protein sequence ID" value="EDR03627.1"/>
    <property type="molecule type" value="Genomic_DNA"/>
</dbReference>
<evidence type="ECO:0000313" key="2">
    <source>
        <dbReference type="EMBL" id="EDR07623.1"/>
    </source>
</evidence>
<dbReference type="RefSeq" id="XP_001882015.1">
    <property type="nucleotide sequence ID" value="XM_001881980.1"/>
</dbReference>
<organism evidence="3">
    <name type="scientific">Laccaria bicolor (strain S238N-H82 / ATCC MYA-4686)</name>
    <name type="common">Bicoloured deceiver</name>
    <name type="synonym">Laccaria laccata var. bicolor</name>
    <dbReference type="NCBI Taxonomy" id="486041"/>
    <lineage>
        <taxon>Eukaryota</taxon>
        <taxon>Fungi</taxon>
        <taxon>Dikarya</taxon>
        <taxon>Basidiomycota</taxon>
        <taxon>Agaricomycotina</taxon>
        <taxon>Agaricomycetes</taxon>
        <taxon>Agaricomycetidae</taxon>
        <taxon>Agaricales</taxon>
        <taxon>Agaricineae</taxon>
        <taxon>Hydnangiaceae</taxon>
        <taxon>Laccaria</taxon>
    </lineage>
</organism>
<feature type="non-terminal residue" evidence="2">
    <location>
        <position position="1"/>
    </location>
</feature>
<dbReference type="GeneID" id="6081397"/>
<reference evidence="2 3" key="1">
    <citation type="journal article" date="2008" name="Nature">
        <title>The genome of Laccaria bicolor provides insights into mycorrhizal symbiosis.</title>
        <authorList>
            <person name="Martin F."/>
            <person name="Aerts A."/>
            <person name="Ahren D."/>
            <person name="Brun A."/>
            <person name="Danchin E.G.J."/>
            <person name="Duchaussoy F."/>
            <person name="Gibon J."/>
            <person name="Kohler A."/>
            <person name="Lindquist E."/>
            <person name="Pereda V."/>
            <person name="Salamov A."/>
            <person name="Shapiro H.J."/>
            <person name="Wuyts J."/>
            <person name="Blaudez D."/>
            <person name="Buee M."/>
            <person name="Brokstein P."/>
            <person name="Canbaeck B."/>
            <person name="Cohen D."/>
            <person name="Courty P.E."/>
            <person name="Coutinho P.M."/>
            <person name="Delaruelle C."/>
            <person name="Detter J.C."/>
            <person name="Deveau A."/>
            <person name="DiFazio S."/>
            <person name="Duplessis S."/>
            <person name="Fraissinet-Tachet L."/>
            <person name="Lucic E."/>
            <person name="Frey-Klett P."/>
            <person name="Fourrey C."/>
            <person name="Feussner I."/>
            <person name="Gay G."/>
            <person name="Grimwood J."/>
            <person name="Hoegger P.J."/>
            <person name="Jain P."/>
            <person name="Kilaru S."/>
            <person name="Labbe J."/>
            <person name="Lin Y.C."/>
            <person name="Legue V."/>
            <person name="Le Tacon F."/>
            <person name="Marmeisse R."/>
            <person name="Melayah D."/>
            <person name="Montanini B."/>
            <person name="Muratet M."/>
            <person name="Nehls U."/>
            <person name="Niculita-Hirzel H."/>
            <person name="Oudot-Le Secq M.P."/>
            <person name="Peter M."/>
            <person name="Quesneville H."/>
            <person name="Rajashekar B."/>
            <person name="Reich M."/>
            <person name="Rouhier N."/>
            <person name="Schmutz J."/>
            <person name="Yin T."/>
            <person name="Chalot M."/>
            <person name="Henrissat B."/>
            <person name="Kuees U."/>
            <person name="Lucas S."/>
            <person name="Van de Peer Y."/>
            <person name="Podila G.K."/>
            <person name="Polle A."/>
            <person name="Pukkila P.J."/>
            <person name="Richardson P.M."/>
            <person name="Rouze P."/>
            <person name="Sanders I.R."/>
            <person name="Stajich J.E."/>
            <person name="Tunlid A."/>
            <person name="Tuskan G."/>
            <person name="Grigoriev I.V."/>
        </authorList>
    </citation>
    <scope>NUCLEOTIDE SEQUENCE [LARGE SCALE GENOMIC DNA]</scope>
    <source>
        <strain evidence="3">S238N-H82 / ATCC MYA-4686</strain>
    </source>
</reference>
<accession>B0DDJ7</accession>
<gene>
    <name evidence="1" type="ORF">LACBIDRAFT_169979</name>
    <name evidence="2" type="ORF">LACBIDRAFT_170165</name>
</gene>
<dbReference type="Proteomes" id="UP000001194">
    <property type="component" value="Unassembled WGS sequence"/>
</dbReference>
<dbReference type="EMBL" id="DS547104">
    <property type="protein sequence ID" value="EDR07623.1"/>
    <property type="molecule type" value="Genomic_DNA"/>
</dbReference>
<dbReference type="AlphaFoldDB" id="B0DDJ7"/>
<sequence>LFRGVFALNTYCPGWQVFTTAVLRKPGKPCYEIPKAYRPIALLCTIPKVLTAIVAENISHMVE</sequence>
<dbReference type="OrthoDB" id="412006at2759"/>
<dbReference type="KEGG" id="lbc:LACBIDRAFT_169979"/>
<dbReference type="RefSeq" id="XP_001885775.1">
    <property type="nucleotide sequence ID" value="XM_001885740.1"/>
</dbReference>
<dbReference type="HOGENOM" id="CLU_204930_0_0_1"/>
<name>B0DDJ7_LACBS</name>
<dbReference type="GeneID" id="6077407"/>
<feature type="non-terminal residue" evidence="2">
    <location>
        <position position="63"/>
    </location>
</feature>